<evidence type="ECO:0000313" key="2">
    <source>
        <dbReference type="EMBL" id="KAJ1101042.1"/>
    </source>
</evidence>
<organism evidence="2 3">
    <name type="scientific">Pleurodeles waltl</name>
    <name type="common">Iberian ribbed newt</name>
    <dbReference type="NCBI Taxonomy" id="8319"/>
    <lineage>
        <taxon>Eukaryota</taxon>
        <taxon>Metazoa</taxon>
        <taxon>Chordata</taxon>
        <taxon>Craniata</taxon>
        <taxon>Vertebrata</taxon>
        <taxon>Euteleostomi</taxon>
        <taxon>Amphibia</taxon>
        <taxon>Batrachia</taxon>
        <taxon>Caudata</taxon>
        <taxon>Salamandroidea</taxon>
        <taxon>Salamandridae</taxon>
        <taxon>Pleurodelinae</taxon>
        <taxon>Pleurodeles</taxon>
    </lineage>
</organism>
<proteinExistence type="predicted"/>
<accession>A0AAV7MEY2</accession>
<keyword evidence="3" id="KW-1185">Reference proteome</keyword>
<sequence length="178" mass="19616">MAPEGAQSKNVSPLVESLDRLCPGPNTRNTDPRRLVAPVRHRTGPSRTLCRAPRGVKKAHQAGRGIPHSSVALLFLSVRALCRKPEAHDHGVIRPSCSQTFPKALHTRHSEIVSFLLQKCLTFNPSKRISAYCALSHIYFSDLQKCKENLELHLSGQQDSSETQTSGYGDFESGTTKC</sequence>
<name>A0AAV7MEY2_PLEWA</name>
<dbReference type="Gene3D" id="1.10.510.10">
    <property type="entry name" value="Transferase(Phosphotransferase) domain 1"/>
    <property type="match status" value="1"/>
</dbReference>
<dbReference type="EMBL" id="JANPWB010000014">
    <property type="protein sequence ID" value="KAJ1101042.1"/>
    <property type="molecule type" value="Genomic_DNA"/>
</dbReference>
<evidence type="ECO:0000313" key="3">
    <source>
        <dbReference type="Proteomes" id="UP001066276"/>
    </source>
</evidence>
<comment type="caution">
    <text evidence="2">The sequence shown here is derived from an EMBL/GenBank/DDBJ whole genome shotgun (WGS) entry which is preliminary data.</text>
</comment>
<evidence type="ECO:0000256" key="1">
    <source>
        <dbReference type="SAM" id="MobiDB-lite"/>
    </source>
</evidence>
<dbReference type="AlphaFoldDB" id="A0AAV7MEY2"/>
<dbReference type="SUPFAM" id="SSF56112">
    <property type="entry name" value="Protein kinase-like (PK-like)"/>
    <property type="match status" value="1"/>
</dbReference>
<feature type="region of interest" description="Disordered" evidence="1">
    <location>
        <begin position="157"/>
        <end position="178"/>
    </location>
</feature>
<feature type="region of interest" description="Disordered" evidence="1">
    <location>
        <begin position="1"/>
        <end position="32"/>
    </location>
</feature>
<dbReference type="InterPro" id="IPR011009">
    <property type="entry name" value="Kinase-like_dom_sf"/>
</dbReference>
<protein>
    <submittedName>
        <fullName evidence="2">Uncharacterized protein</fullName>
    </submittedName>
</protein>
<dbReference type="Proteomes" id="UP001066276">
    <property type="component" value="Chromosome 10"/>
</dbReference>
<reference evidence="2" key="1">
    <citation type="journal article" date="2022" name="bioRxiv">
        <title>Sequencing and chromosome-scale assembly of the giantPleurodeles waltlgenome.</title>
        <authorList>
            <person name="Brown T."/>
            <person name="Elewa A."/>
            <person name="Iarovenko S."/>
            <person name="Subramanian E."/>
            <person name="Araus A.J."/>
            <person name="Petzold A."/>
            <person name="Susuki M."/>
            <person name="Suzuki K.-i.T."/>
            <person name="Hayashi T."/>
            <person name="Toyoda A."/>
            <person name="Oliveira C."/>
            <person name="Osipova E."/>
            <person name="Leigh N.D."/>
            <person name="Simon A."/>
            <person name="Yun M.H."/>
        </authorList>
    </citation>
    <scope>NUCLEOTIDE SEQUENCE</scope>
    <source>
        <strain evidence="2">20211129_DDA</strain>
        <tissue evidence="2">Liver</tissue>
    </source>
</reference>
<gene>
    <name evidence="2" type="ORF">NDU88_006116</name>
</gene>